<keyword evidence="3" id="KW-1185">Reference proteome</keyword>
<evidence type="ECO:0000256" key="1">
    <source>
        <dbReference type="SAM" id="MobiDB-lite"/>
    </source>
</evidence>
<evidence type="ECO:0000313" key="2">
    <source>
        <dbReference type="EMBL" id="KAL1835641.1"/>
    </source>
</evidence>
<comment type="caution">
    <text evidence="2">The sequence shown here is derived from an EMBL/GenBank/DDBJ whole genome shotgun (WGS) entry which is preliminary data.</text>
</comment>
<reference evidence="2 3" key="1">
    <citation type="journal article" date="2024" name="Commun. Biol.">
        <title>Comparative genomic analysis of thermophilic fungi reveals convergent evolutionary adaptations and gene losses.</title>
        <authorList>
            <person name="Steindorff A.S."/>
            <person name="Aguilar-Pontes M.V."/>
            <person name="Robinson A.J."/>
            <person name="Andreopoulos B."/>
            <person name="LaButti K."/>
            <person name="Kuo A."/>
            <person name="Mondo S."/>
            <person name="Riley R."/>
            <person name="Otillar R."/>
            <person name="Haridas S."/>
            <person name="Lipzen A."/>
            <person name="Grimwood J."/>
            <person name="Schmutz J."/>
            <person name="Clum A."/>
            <person name="Reid I.D."/>
            <person name="Moisan M.C."/>
            <person name="Butler G."/>
            <person name="Nguyen T.T.M."/>
            <person name="Dewar K."/>
            <person name="Conant G."/>
            <person name="Drula E."/>
            <person name="Henrissat B."/>
            <person name="Hansel C."/>
            <person name="Singer S."/>
            <person name="Hutchinson M.I."/>
            <person name="de Vries R.P."/>
            <person name="Natvig D.O."/>
            <person name="Powell A.J."/>
            <person name="Tsang A."/>
            <person name="Grigoriev I.V."/>
        </authorList>
    </citation>
    <scope>NUCLEOTIDE SEQUENCE [LARGE SCALE GENOMIC DNA]</scope>
    <source>
        <strain evidence="2 3">ATCC 24622</strain>
    </source>
</reference>
<evidence type="ECO:0000313" key="3">
    <source>
        <dbReference type="Proteomes" id="UP001586593"/>
    </source>
</evidence>
<gene>
    <name evidence="2" type="ORF">VTK73DRAFT_5486</name>
</gene>
<dbReference type="EMBL" id="JAZHXJ010003053">
    <property type="protein sequence ID" value="KAL1835641.1"/>
    <property type="molecule type" value="Genomic_DNA"/>
</dbReference>
<feature type="region of interest" description="Disordered" evidence="1">
    <location>
        <begin position="1"/>
        <end position="20"/>
    </location>
</feature>
<organism evidence="2 3">
    <name type="scientific">Phialemonium thermophilum</name>
    <dbReference type="NCBI Taxonomy" id="223376"/>
    <lineage>
        <taxon>Eukaryota</taxon>
        <taxon>Fungi</taxon>
        <taxon>Dikarya</taxon>
        <taxon>Ascomycota</taxon>
        <taxon>Pezizomycotina</taxon>
        <taxon>Sordariomycetes</taxon>
        <taxon>Sordariomycetidae</taxon>
        <taxon>Cephalothecales</taxon>
        <taxon>Cephalothecaceae</taxon>
        <taxon>Phialemonium</taxon>
    </lineage>
</organism>
<sequence length="92" mass="9745">MMDRSARARREPHGPDDIVAPVEIDSHVGKGAHVTAAWSSVTGSSPAASPSHHEIVDGRYELYGSDFPSPESAPPDMPSPSGHAVSRENSRT</sequence>
<name>A0ABR3V1N6_9PEZI</name>
<accession>A0ABR3V1N6</accession>
<feature type="region of interest" description="Disordered" evidence="1">
    <location>
        <begin position="62"/>
        <end position="92"/>
    </location>
</feature>
<proteinExistence type="predicted"/>
<protein>
    <submittedName>
        <fullName evidence="2">Uncharacterized protein</fullName>
    </submittedName>
</protein>
<feature type="compositionally biased region" description="Basic and acidic residues" evidence="1">
    <location>
        <begin position="1"/>
        <end position="16"/>
    </location>
</feature>
<dbReference type="Proteomes" id="UP001586593">
    <property type="component" value="Unassembled WGS sequence"/>
</dbReference>